<sequence>MKRPPWCCTSADRWARTPGSPVVHWRTGTPAPQPGPTPWPRPGRPADCPSAWRCPSSTWVTARGRPRRRPPTPPTRWIQTCRWTGQSG</sequence>
<name>A0ABV5FWN0_9MICC</name>
<accession>A0ABV5FWN0</accession>
<evidence type="ECO:0000313" key="3">
    <source>
        <dbReference type="Proteomes" id="UP001589575"/>
    </source>
</evidence>
<dbReference type="EMBL" id="JBHMFI010000001">
    <property type="protein sequence ID" value="MFB9071099.1"/>
    <property type="molecule type" value="Genomic_DNA"/>
</dbReference>
<proteinExistence type="predicted"/>
<feature type="region of interest" description="Disordered" evidence="1">
    <location>
        <begin position="18"/>
        <end position="47"/>
    </location>
</feature>
<reference evidence="2 3" key="1">
    <citation type="submission" date="2024-09" db="EMBL/GenBank/DDBJ databases">
        <authorList>
            <person name="Sun Q."/>
            <person name="Mori K."/>
        </authorList>
    </citation>
    <scope>NUCLEOTIDE SEQUENCE [LARGE SCALE GENOMIC DNA]</scope>
    <source>
        <strain evidence="2 3">CCM 7609</strain>
    </source>
</reference>
<feature type="compositionally biased region" description="Pro residues" evidence="1">
    <location>
        <begin position="31"/>
        <end position="43"/>
    </location>
</feature>
<protein>
    <submittedName>
        <fullName evidence="2">Uncharacterized protein</fullName>
    </submittedName>
</protein>
<feature type="region of interest" description="Disordered" evidence="1">
    <location>
        <begin position="61"/>
        <end position="88"/>
    </location>
</feature>
<dbReference type="Proteomes" id="UP001589575">
    <property type="component" value="Unassembled WGS sequence"/>
</dbReference>
<evidence type="ECO:0000313" key="2">
    <source>
        <dbReference type="EMBL" id="MFB9071099.1"/>
    </source>
</evidence>
<gene>
    <name evidence="2" type="ORF">ACFFX0_07795</name>
</gene>
<organism evidence="2 3">
    <name type="scientific">Citricoccus parietis</name>
    <dbReference type="NCBI Taxonomy" id="592307"/>
    <lineage>
        <taxon>Bacteria</taxon>
        <taxon>Bacillati</taxon>
        <taxon>Actinomycetota</taxon>
        <taxon>Actinomycetes</taxon>
        <taxon>Micrococcales</taxon>
        <taxon>Micrococcaceae</taxon>
        <taxon>Citricoccus</taxon>
    </lineage>
</organism>
<evidence type="ECO:0000256" key="1">
    <source>
        <dbReference type="SAM" id="MobiDB-lite"/>
    </source>
</evidence>
<feature type="compositionally biased region" description="Polar residues" evidence="1">
    <location>
        <begin position="77"/>
        <end position="88"/>
    </location>
</feature>
<keyword evidence="3" id="KW-1185">Reference proteome</keyword>
<comment type="caution">
    <text evidence="2">The sequence shown here is derived from an EMBL/GenBank/DDBJ whole genome shotgun (WGS) entry which is preliminary data.</text>
</comment>